<dbReference type="AlphaFoldDB" id="A0A8S9KUG3"/>
<accession>A0A8S9KUG3</accession>
<evidence type="ECO:0000313" key="2">
    <source>
        <dbReference type="EMBL" id="KAF2596913.1"/>
    </source>
</evidence>
<gene>
    <name evidence="2" type="ORF">F2Q68_00011519</name>
</gene>
<reference evidence="2" key="1">
    <citation type="submission" date="2019-12" db="EMBL/GenBank/DDBJ databases">
        <title>Genome sequencing and annotation of Brassica cretica.</title>
        <authorList>
            <person name="Studholme D.J."/>
            <person name="Sarris P.F."/>
        </authorList>
    </citation>
    <scope>NUCLEOTIDE SEQUENCE</scope>
    <source>
        <strain evidence="2">PFS-001/15</strain>
        <tissue evidence="2">Leaf</tissue>
    </source>
</reference>
<comment type="caution">
    <text evidence="2">The sequence shown here is derived from an EMBL/GenBank/DDBJ whole genome shotgun (WGS) entry which is preliminary data.</text>
</comment>
<dbReference type="Pfam" id="PF13966">
    <property type="entry name" value="zf-RVT"/>
    <property type="match status" value="1"/>
</dbReference>
<sequence length="113" mass="13540">MIDIENEILKLRLQGLNSDIDTRLWKGVDDFFKPKFNTQQTWQLTRMQSPRVNWYNAVWFRGATPRYSVRTWIAVHDRLDPGVRVQRWSPQSDAHCSGHLETREHLLIEHNNR</sequence>
<proteinExistence type="predicted"/>
<dbReference type="InterPro" id="IPR026960">
    <property type="entry name" value="RVT-Znf"/>
</dbReference>
<evidence type="ECO:0000313" key="3">
    <source>
        <dbReference type="Proteomes" id="UP000712281"/>
    </source>
</evidence>
<name>A0A8S9KUG3_BRACR</name>
<dbReference type="EMBL" id="QGKW02000717">
    <property type="protein sequence ID" value="KAF2596913.1"/>
    <property type="molecule type" value="Genomic_DNA"/>
</dbReference>
<organism evidence="2 3">
    <name type="scientific">Brassica cretica</name>
    <name type="common">Mustard</name>
    <dbReference type="NCBI Taxonomy" id="69181"/>
    <lineage>
        <taxon>Eukaryota</taxon>
        <taxon>Viridiplantae</taxon>
        <taxon>Streptophyta</taxon>
        <taxon>Embryophyta</taxon>
        <taxon>Tracheophyta</taxon>
        <taxon>Spermatophyta</taxon>
        <taxon>Magnoliopsida</taxon>
        <taxon>eudicotyledons</taxon>
        <taxon>Gunneridae</taxon>
        <taxon>Pentapetalae</taxon>
        <taxon>rosids</taxon>
        <taxon>malvids</taxon>
        <taxon>Brassicales</taxon>
        <taxon>Brassicaceae</taxon>
        <taxon>Brassiceae</taxon>
        <taxon>Brassica</taxon>
    </lineage>
</organism>
<protein>
    <recommendedName>
        <fullName evidence="1">Reverse transcriptase zinc-binding domain-containing protein</fullName>
    </recommendedName>
</protein>
<evidence type="ECO:0000259" key="1">
    <source>
        <dbReference type="Pfam" id="PF13966"/>
    </source>
</evidence>
<dbReference type="Proteomes" id="UP000712281">
    <property type="component" value="Unassembled WGS sequence"/>
</dbReference>
<feature type="domain" description="Reverse transcriptase zinc-binding" evidence="1">
    <location>
        <begin position="36"/>
        <end position="109"/>
    </location>
</feature>